<protein>
    <submittedName>
        <fullName evidence="1">Uncharacterized protein</fullName>
    </submittedName>
</protein>
<dbReference type="EMBL" id="MYFO01000003">
    <property type="protein sequence ID" value="TFE90947.1"/>
    <property type="molecule type" value="Genomic_DNA"/>
</dbReference>
<evidence type="ECO:0000313" key="1">
    <source>
        <dbReference type="EMBL" id="TFE90947.1"/>
    </source>
</evidence>
<dbReference type="Proteomes" id="UP000298246">
    <property type="component" value="Unassembled WGS sequence"/>
</dbReference>
<accession>A0A4Y8Q9H0</accession>
<dbReference type="AlphaFoldDB" id="A0A4Y8Q9H0"/>
<evidence type="ECO:0000313" key="2">
    <source>
        <dbReference type="Proteomes" id="UP000298246"/>
    </source>
</evidence>
<gene>
    <name evidence="1" type="ORF">B5M42_03745</name>
</gene>
<proteinExistence type="predicted"/>
<keyword evidence="2" id="KW-1185">Reference proteome</keyword>
<sequence length="61" mass="7270">MSCGCEDEQAIYQERIKLLAKWEMIQEMLESKWNSDSHYLGARSEGEDNVIQPHWQKEEQL</sequence>
<organism evidence="1 2">
    <name type="scientific">Paenibacillus athensensis</name>
    <dbReference type="NCBI Taxonomy" id="1967502"/>
    <lineage>
        <taxon>Bacteria</taxon>
        <taxon>Bacillati</taxon>
        <taxon>Bacillota</taxon>
        <taxon>Bacilli</taxon>
        <taxon>Bacillales</taxon>
        <taxon>Paenibacillaceae</taxon>
        <taxon>Paenibacillus</taxon>
    </lineage>
</organism>
<comment type="caution">
    <text evidence="1">The sequence shown here is derived from an EMBL/GenBank/DDBJ whole genome shotgun (WGS) entry which is preliminary data.</text>
</comment>
<reference evidence="1 2" key="1">
    <citation type="submission" date="2017-03" db="EMBL/GenBank/DDBJ databases">
        <title>Isolation of Levoglucosan Utilizing Bacteria.</title>
        <authorList>
            <person name="Arya A.S."/>
        </authorList>
    </citation>
    <scope>NUCLEOTIDE SEQUENCE [LARGE SCALE GENOMIC DNA]</scope>
    <source>
        <strain evidence="1 2">MEC069</strain>
    </source>
</reference>
<name>A0A4Y8Q9H0_9BACL</name>